<dbReference type="GO" id="GO:0005737">
    <property type="term" value="C:cytoplasm"/>
    <property type="evidence" value="ECO:0007669"/>
    <property type="project" value="TreeGrafter"/>
</dbReference>
<evidence type="ECO:0000313" key="3">
    <source>
        <dbReference type="Proteomes" id="UP000596145"/>
    </source>
</evidence>
<accession>A0A7T4EEE1</accession>
<dbReference type="RefSeq" id="WP_005390203.1">
    <property type="nucleotide sequence ID" value="NZ_CP066007.1"/>
</dbReference>
<dbReference type="Proteomes" id="UP000596145">
    <property type="component" value="Chromosome"/>
</dbReference>
<dbReference type="GO" id="GO:0016791">
    <property type="term" value="F:phosphatase activity"/>
    <property type="evidence" value="ECO:0007669"/>
    <property type="project" value="TreeGrafter"/>
</dbReference>
<dbReference type="InterPro" id="IPR006357">
    <property type="entry name" value="HAD-SF_hydro_IIA"/>
</dbReference>
<dbReference type="OrthoDB" id="3400930at2"/>
<sequence length="327" mass="34670">MRLIDCYDALLLDLDGTVWMGDEPIPHAVDALAGCATRKMYVTNNASRGPEAVATKLEGMGFEATRDDILTSAMAAIDMCKRELPSGKVLVLGTESFVDLVREAGYEPVNSADENPVAVLQGHNPDTGWRQLSEASLAIHNGALFFASNLDATLPQERGLMVGNGSMVEAVVHATGVRPHSAGKPEAEMFHDAARRMGSRVPLAVGDRLNTDIAGGNAAGMDTLHVMTGVSGHHALVAAVPAERPSLIATDLRDLYSPLESLKPGRQGDFSAMVKGNDVVLAGGRSDSTAMQALRTVLDVVWKHDGPTPTSIIPTSTVAEKVLAEWR</sequence>
<name>A0A7T4EEE1_9CORY</name>
<dbReference type="Gene3D" id="3.40.50.1000">
    <property type="entry name" value="HAD superfamily/HAD-like"/>
    <property type="match status" value="2"/>
</dbReference>
<dbReference type="Proteomes" id="UP000617681">
    <property type="component" value="Chromosome"/>
</dbReference>
<organism evidence="1 3">
    <name type="scientific">Corynebacterium glucuronolyticum</name>
    <dbReference type="NCBI Taxonomy" id="39791"/>
    <lineage>
        <taxon>Bacteria</taxon>
        <taxon>Bacillati</taxon>
        <taxon>Actinomycetota</taxon>
        <taxon>Actinomycetes</taxon>
        <taxon>Mycobacteriales</taxon>
        <taxon>Corynebacteriaceae</taxon>
        <taxon>Corynebacterium</taxon>
    </lineage>
</organism>
<dbReference type="Pfam" id="PF13242">
    <property type="entry name" value="Hydrolase_like"/>
    <property type="match status" value="1"/>
</dbReference>
<dbReference type="EMBL" id="CP069534">
    <property type="protein sequence ID" value="QRP71667.1"/>
    <property type="molecule type" value="Genomic_DNA"/>
</dbReference>
<dbReference type="NCBIfam" id="TIGR01460">
    <property type="entry name" value="HAD-SF-IIA"/>
    <property type="match status" value="1"/>
</dbReference>
<dbReference type="PANTHER" id="PTHR19288:SF95">
    <property type="entry name" value="D-GLYCEROL 3-PHOSPHATE PHOSPHATASE"/>
    <property type="match status" value="1"/>
</dbReference>
<dbReference type="InterPro" id="IPR023214">
    <property type="entry name" value="HAD_sf"/>
</dbReference>
<dbReference type="Pfam" id="PF13344">
    <property type="entry name" value="Hydrolase_6"/>
    <property type="match status" value="1"/>
</dbReference>
<gene>
    <name evidence="1" type="ORF">I6I10_10065</name>
    <name evidence="2" type="ORF">I6J21_06075</name>
</gene>
<evidence type="ECO:0000313" key="1">
    <source>
        <dbReference type="EMBL" id="QQB45819.1"/>
    </source>
</evidence>
<dbReference type="InterPro" id="IPR036412">
    <property type="entry name" value="HAD-like_sf"/>
</dbReference>
<reference evidence="1 3" key="1">
    <citation type="submission" date="2020-12" db="EMBL/GenBank/DDBJ databases">
        <title>FDA dAtabase for Regulatory Grade micrObial Sequences (FDA-ARGOS): Supporting development and validation of Infectious Disease Dx tests.</title>
        <authorList>
            <person name="Sproer C."/>
            <person name="Gronow S."/>
            <person name="Severitt S."/>
            <person name="Schroder I."/>
            <person name="Tallon L."/>
            <person name="Sadzewicz L."/>
            <person name="Zhao X."/>
            <person name="Boylan J."/>
            <person name="Ott S."/>
            <person name="Bowen H."/>
            <person name="Vavikolanu K."/>
            <person name="Mehta A."/>
            <person name="Aluvathingal J."/>
            <person name="Nadendla S."/>
            <person name="Lowell S."/>
            <person name="Myers T."/>
            <person name="Yan Y."/>
            <person name="Sichtig H."/>
        </authorList>
    </citation>
    <scope>NUCLEOTIDE SEQUENCE [LARGE SCALE GENOMIC DNA]</scope>
    <source>
        <strain evidence="1 3">FDAARGOS_1053</strain>
        <strain evidence="2">FDAARGOS_1191</strain>
    </source>
</reference>
<protein>
    <submittedName>
        <fullName evidence="1">HAD-IIA family hydrolase</fullName>
    </submittedName>
</protein>
<evidence type="ECO:0000313" key="2">
    <source>
        <dbReference type="EMBL" id="QRP71667.1"/>
    </source>
</evidence>
<keyword evidence="1" id="KW-0378">Hydrolase</keyword>
<dbReference type="SUPFAM" id="SSF56784">
    <property type="entry name" value="HAD-like"/>
    <property type="match status" value="1"/>
</dbReference>
<dbReference type="PANTHER" id="PTHR19288">
    <property type="entry name" value="4-NITROPHENYLPHOSPHATASE-RELATED"/>
    <property type="match status" value="1"/>
</dbReference>
<dbReference type="EMBL" id="CP066007">
    <property type="protein sequence ID" value="QQB45819.1"/>
    <property type="molecule type" value="Genomic_DNA"/>
</dbReference>
<dbReference type="GeneID" id="92759969"/>
<proteinExistence type="predicted"/>
<dbReference type="AlphaFoldDB" id="A0A7T4EEE1"/>